<feature type="transmembrane region" description="Helical" evidence="7">
    <location>
        <begin position="789"/>
        <end position="811"/>
    </location>
</feature>
<evidence type="ECO:0000256" key="2">
    <source>
        <dbReference type="ARBA" id="ARBA00009773"/>
    </source>
</evidence>
<dbReference type="PANTHER" id="PTHR21716">
    <property type="entry name" value="TRANSMEMBRANE PROTEIN"/>
    <property type="match status" value="1"/>
</dbReference>
<evidence type="ECO:0000256" key="6">
    <source>
        <dbReference type="SAM" id="MobiDB-lite"/>
    </source>
</evidence>
<reference evidence="8" key="1">
    <citation type="submission" date="2021-06" db="EMBL/GenBank/DDBJ databases">
        <authorList>
            <person name="Hodson N. C."/>
            <person name="Mongue J. A."/>
            <person name="Jaron S. K."/>
        </authorList>
    </citation>
    <scope>NUCLEOTIDE SEQUENCE</scope>
</reference>
<evidence type="ECO:0000256" key="7">
    <source>
        <dbReference type="SAM" id="Phobius"/>
    </source>
</evidence>
<dbReference type="InterPro" id="IPR002549">
    <property type="entry name" value="AI-2E-like"/>
</dbReference>
<keyword evidence="4 7" id="KW-1133">Transmembrane helix</keyword>
<dbReference type="EMBL" id="CAJVCH010564119">
    <property type="protein sequence ID" value="CAG7832253.1"/>
    <property type="molecule type" value="Genomic_DNA"/>
</dbReference>
<evidence type="ECO:0008006" key="10">
    <source>
        <dbReference type="Google" id="ProtNLM"/>
    </source>
</evidence>
<feature type="transmembrane region" description="Helical" evidence="7">
    <location>
        <begin position="707"/>
        <end position="725"/>
    </location>
</feature>
<evidence type="ECO:0000256" key="4">
    <source>
        <dbReference type="ARBA" id="ARBA00022989"/>
    </source>
</evidence>
<keyword evidence="3 7" id="KW-0812">Transmembrane</keyword>
<dbReference type="GO" id="GO:0016020">
    <property type="term" value="C:membrane"/>
    <property type="evidence" value="ECO:0007669"/>
    <property type="project" value="UniProtKB-SubCell"/>
</dbReference>
<evidence type="ECO:0000313" key="8">
    <source>
        <dbReference type="EMBL" id="CAG7832253.1"/>
    </source>
</evidence>
<sequence>MLPVGHDKALKYAFYNVIAMIVSVAVILAFWGVYCILEPFIKALMWAILCGSVLHPFKEQLCSVARTWLKGAKTSSAPFTIKIMTSPLVVADSLSEKIGNYIWKSWKPILGAITAFFVTYIVYYNPPVTLAAVLQYLISGIFGMTIWILSWINGAVVVALNVGYLVAVAHFVISSRKKKNVQTEGASNEDAVDKSLNENDSSAFTPRRTISEKTSRVLIEEQNKGNHLKLLSYVSWSATAAYICLKLSYTFLIPLGIFAATGANVYLRSQREKSFRYTLPTISRMACMMVLNIGAEDPGKRSRPRSTSQILPPGFVGRVKETPSFESTGVPSERHRRTSNDNSVEKLHLFRSFSEGHRSKAEDISSPQDWSEHRPSAEMPSPILTSTPSNSGDEVDGHGLDSNTFLYGVFCACVVVSVWNRLWLMHLVPIPLVYYGIKKLSSRVGAEKYIKNKIFKPLLDQYHELDNETNVLVPEPVKVLFRIFQAGDRKLISICEAYVDPVASLLVVVLVVMSTVLGLIFAATQVYAEGDHLVRVTRNLINTTVSQHPEINEMLPEGWQSIMNSMVGNAFHYGREYISNMIRDSVAETDPAKAAHIEKQVVELWDKIYLTWNQTWENAFTNVTKRSHDSTLSEENQGIEWVELFETGKEMPNILELSVLTNYARANVGTLWSILDSLRNILVANISLVISALTSIMSLLFGGGTAILNLIINLVVFFTALFYLLSASTSVYKPVELFNQFSPGTGVHTNRFAIAVEEAVSGVFHASFKMAAFYGMWTWLIHTLFQVNIVFVPAIFAGLFAAVPLLMPYWAAFPAVLELWLIQDHWPKALCMLLAQMAPMSAVDTQIYSEISGGGHPYLTGLAVAGGIFCFGFQGAIMGPVILCLVVVVFKVGNSFLSEGTDSELLTDGHHFNRNRKKVFGDNLDATVQGTASSQKNESTLSSL</sequence>
<accession>A0A8J2LI42</accession>
<protein>
    <recommendedName>
        <fullName evidence="10">Transmembrane protein 245</fullName>
    </recommendedName>
</protein>
<organism evidence="8 9">
    <name type="scientific">Allacma fusca</name>
    <dbReference type="NCBI Taxonomy" id="39272"/>
    <lineage>
        <taxon>Eukaryota</taxon>
        <taxon>Metazoa</taxon>
        <taxon>Ecdysozoa</taxon>
        <taxon>Arthropoda</taxon>
        <taxon>Hexapoda</taxon>
        <taxon>Collembola</taxon>
        <taxon>Symphypleona</taxon>
        <taxon>Sminthuridae</taxon>
        <taxon>Allacma</taxon>
    </lineage>
</organism>
<feature type="transmembrane region" description="Helical" evidence="7">
    <location>
        <begin position="405"/>
        <end position="424"/>
    </location>
</feature>
<keyword evidence="9" id="KW-1185">Reference proteome</keyword>
<feature type="transmembrane region" description="Helical" evidence="7">
    <location>
        <begin position="240"/>
        <end position="267"/>
    </location>
</feature>
<dbReference type="AlphaFoldDB" id="A0A8J2LI42"/>
<feature type="transmembrane region" description="Helical" evidence="7">
    <location>
        <begin position="681"/>
        <end position="701"/>
    </location>
</feature>
<evidence type="ECO:0000313" key="9">
    <source>
        <dbReference type="Proteomes" id="UP000708208"/>
    </source>
</evidence>
<name>A0A8J2LI42_9HEXA</name>
<evidence type="ECO:0000256" key="5">
    <source>
        <dbReference type="ARBA" id="ARBA00023136"/>
    </source>
</evidence>
<proteinExistence type="inferred from homology"/>
<evidence type="ECO:0000256" key="1">
    <source>
        <dbReference type="ARBA" id="ARBA00004141"/>
    </source>
</evidence>
<feature type="region of interest" description="Disordered" evidence="6">
    <location>
        <begin position="296"/>
        <end position="341"/>
    </location>
</feature>
<feature type="transmembrane region" description="Helical" evidence="7">
    <location>
        <begin position="862"/>
        <end position="890"/>
    </location>
</feature>
<keyword evidence="5 7" id="KW-0472">Membrane</keyword>
<evidence type="ECO:0000256" key="3">
    <source>
        <dbReference type="ARBA" id="ARBA00022692"/>
    </source>
</evidence>
<feature type="transmembrane region" description="Helical" evidence="7">
    <location>
        <begin position="106"/>
        <end position="124"/>
    </location>
</feature>
<dbReference type="Proteomes" id="UP000708208">
    <property type="component" value="Unassembled WGS sequence"/>
</dbReference>
<gene>
    <name evidence="8" type="ORF">AFUS01_LOCUS41942</name>
</gene>
<feature type="transmembrane region" description="Helical" evidence="7">
    <location>
        <begin position="505"/>
        <end position="528"/>
    </location>
</feature>
<dbReference type="OrthoDB" id="5970161at2759"/>
<feature type="region of interest" description="Disordered" evidence="6">
    <location>
        <begin position="358"/>
        <end position="395"/>
    </location>
</feature>
<dbReference type="Pfam" id="PF01594">
    <property type="entry name" value="AI-2E_transport"/>
    <property type="match status" value="1"/>
</dbReference>
<feature type="transmembrane region" description="Helical" evidence="7">
    <location>
        <begin position="12"/>
        <end position="34"/>
    </location>
</feature>
<comment type="subcellular location">
    <subcellularLocation>
        <location evidence="1">Membrane</location>
        <topology evidence="1">Multi-pass membrane protein</topology>
    </subcellularLocation>
</comment>
<feature type="transmembrane region" description="Helical" evidence="7">
    <location>
        <begin position="156"/>
        <end position="173"/>
    </location>
</feature>
<comment type="caution">
    <text evidence="8">The sequence shown here is derived from an EMBL/GenBank/DDBJ whole genome shotgun (WGS) entry which is preliminary data.</text>
</comment>
<feature type="compositionally biased region" description="Polar residues" evidence="6">
    <location>
        <begin position="383"/>
        <end position="392"/>
    </location>
</feature>
<comment type="similarity">
    <text evidence="2">Belongs to the autoinducer-2 exporter (AI-2E) (TC 2.A.86) family.</text>
</comment>
<dbReference type="PANTHER" id="PTHR21716:SF4">
    <property type="entry name" value="TRANSMEMBRANE PROTEIN 245"/>
    <property type="match status" value="1"/>
</dbReference>